<evidence type="ECO:0000313" key="2">
    <source>
        <dbReference type="Proteomes" id="UP000326532"/>
    </source>
</evidence>
<organism evidence="1 2">
    <name type="scientific">Aspergillus parasiticus</name>
    <dbReference type="NCBI Taxonomy" id="5067"/>
    <lineage>
        <taxon>Eukaryota</taxon>
        <taxon>Fungi</taxon>
        <taxon>Dikarya</taxon>
        <taxon>Ascomycota</taxon>
        <taxon>Pezizomycotina</taxon>
        <taxon>Eurotiomycetes</taxon>
        <taxon>Eurotiomycetidae</taxon>
        <taxon>Eurotiales</taxon>
        <taxon>Aspergillaceae</taxon>
        <taxon>Aspergillus</taxon>
        <taxon>Aspergillus subgen. Circumdati</taxon>
    </lineage>
</organism>
<evidence type="ECO:0000313" key="1">
    <source>
        <dbReference type="EMBL" id="KAB8207130.1"/>
    </source>
</evidence>
<dbReference type="VEuPathDB" id="FungiDB:BDV34DRAFT_192319"/>
<gene>
    <name evidence="1" type="ORF">BDV34DRAFT_192319</name>
</gene>
<proteinExistence type="predicted"/>
<dbReference type="EMBL" id="ML734958">
    <property type="protein sequence ID" value="KAB8207130.1"/>
    <property type="molecule type" value="Genomic_DNA"/>
</dbReference>
<protein>
    <submittedName>
        <fullName evidence="1">Uncharacterized protein</fullName>
    </submittedName>
</protein>
<reference evidence="1 2" key="1">
    <citation type="submission" date="2019-04" db="EMBL/GenBank/DDBJ databases">
        <title>Fungal friends and foes A comparative genomics study of 23 Aspergillus species from section Flavi.</title>
        <authorList>
            <consortium name="DOE Joint Genome Institute"/>
            <person name="Kjaerbolling I."/>
            <person name="Vesth T.C."/>
            <person name="Frisvad J.C."/>
            <person name="Nybo J.L."/>
            <person name="Theobald S."/>
            <person name="Kildgaard S."/>
            <person name="Petersen T.I."/>
            <person name="Kuo A."/>
            <person name="Sato A."/>
            <person name="Lyhne E.K."/>
            <person name="Kogle M.E."/>
            <person name="Wiebenga A."/>
            <person name="Kun R.S."/>
            <person name="Lubbers R.J."/>
            <person name="Makela M.R."/>
            <person name="Barry K."/>
            <person name="Chovatia M."/>
            <person name="Clum A."/>
            <person name="Daum C."/>
            <person name="Haridas S."/>
            <person name="He G."/>
            <person name="LaButti K."/>
            <person name="Lipzen A."/>
            <person name="Mondo S."/>
            <person name="Pangilinan J."/>
            <person name="Riley R."/>
            <person name="Salamov A."/>
            <person name="Simmons B.A."/>
            <person name="Magnuson J.K."/>
            <person name="Henrissat B."/>
            <person name="Mortensen U.H."/>
            <person name="Larsen T.O."/>
            <person name="De vries R.P."/>
            <person name="Grigoriev I.V."/>
            <person name="Machida M."/>
            <person name="Baker S.E."/>
            <person name="Andersen M.R."/>
        </authorList>
    </citation>
    <scope>NUCLEOTIDE SEQUENCE [LARGE SCALE GENOMIC DNA]</scope>
    <source>
        <strain evidence="1 2">CBS 117618</strain>
    </source>
</reference>
<sequence>MGEHAQRGQARRCADMLIRCVSVVRVPLIVATFSVLEGAEFRVAKVHPPTSYTAIMPSTLRA</sequence>
<accession>A0A5N6DSJ1</accession>
<dbReference type="AlphaFoldDB" id="A0A5N6DSJ1"/>
<name>A0A5N6DSJ1_ASPPA</name>
<keyword evidence="2" id="KW-1185">Reference proteome</keyword>
<dbReference type="Proteomes" id="UP000326532">
    <property type="component" value="Unassembled WGS sequence"/>
</dbReference>